<dbReference type="InterPro" id="IPR026950">
    <property type="entry name" value="Caps_assemb_Wzi"/>
</dbReference>
<name>A0A832DHI6_9BACT</name>
<dbReference type="Gene3D" id="2.40.160.130">
    <property type="entry name" value="Capsule assembly protein Wzi"/>
    <property type="match status" value="1"/>
</dbReference>
<dbReference type="AlphaFoldDB" id="A0A832DHI6"/>
<gene>
    <name evidence="1" type="ORF">ENS56_12155</name>
</gene>
<evidence type="ECO:0008006" key="2">
    <source>
        <dbReference type="Google" id="ProtNLM"/>
    </source>
</evidence>
<organism evidence="1">
    <name type="scientific">Ignavibacterium album</name>
    <dbReference type="NCBI Taxonomy" id="591197"/>
    <lineage>
        <taxon>Bacteria</taxon>
        <taxon>Pseudomonadati</taxon>
        <taxon>Ignavibacteriota</taxon>
        <taxon>Ignavibacteria</taxon>
        <taxon>Ignavibacteriales</taxon>
        <taxon>Ignavibacteriaceae</taxon>
        <taxon>Ignavibacterium</taxon>
    </lineage>
</organism>
<proteinExistence type="predicted"/>
<dbReference type="Pfam" id="PF14052">
    <property type="entry name" value="Caps_assemb_Wzi"/>
    <property type="match status" value="1"/>
</dbReference>
<protein>
    <recommendedName>
        <fullName evidence="2">Capsule assembly Wzi family protein</fullName>
    </recommendedName>
</protein>
<reference evidence="1" key="1">
    <citation type="journal article" date="2020" name="mSystems">
        <title>Genome- and Community-Level Interaction Insights into Carbon Utilization and Element Cycling Functions of Hydrothermarchaeota in Hydrothermal Sediment.</title>
        <authorList>
            <person name="Zhou Z."/>
            <person name="Liu Y."/>
            <person name="Xu W."/>
            <person name="Pan J."/>
            <person name="Luo Z.H."/>
            <person name="Li M."/>
        </authorList>
    </citation>
    <scope>NUCLEOTIDE SEQUENCE [LARGE SCALE GENOMIC DNA]</scope>
    <source>
        <strain evidence="1">SpSt-500</strain>
    </source>
</reference>
<sequence>MLRIKSTQILYLLCIIFLYQINSNAQYNISYNNDVEDFLDRCEAIGLIDINLHQRPFSRQRIYQYLTEVELKNGSLSPVMQDELNFYLKEFQVKSEEENFIFLSDNNSGGFRFFEYAERNSRFALYPNIGTGLLFRDSKNDLLYYNGLSIYGNLDSYFSFDFNYKDISLKRHSDNRELTFYNRRGWDYQKYFKSTSTNNYDITRGNISLSFDKYIFSLSKDYVYLGTGYDGKIILSDKAPSFPHLSIKIFPWNWMEFSYFYGSLNSMYYDSTSIRYTSDIRPHISLIEKYIAAHMVSLRFKNLNFSIGESIIISDRFEPVYLIPVLFFRVADHYLSKTDYNSGNAQIFSSVSYRLPSLKSRFDLTVFIDEMNITNKESPNAVAYSIGLTKYDIFFENNGVQIEYTRIDPFVYTHADPVQWYSNRNYNLGHWLGNNTDRIYSRLFYSPFARLKLGIDFQYIRKGEAEIPNKTRYQSDQKFLYGKKSYYIISNLQLSYQFLNNLYILLDLGSSNAWGENNLFNVNDYKFKNFSFSISYGFD</sequence>
<accession>A0A832DHI6</accession>
<dbReference type="InterPro" id="IPR038636">
    <property type="entry name" value="Wzi_sf"/>
</dbReference>
<evidence type="ECO:0000313" key="1">
    <source>
        <dbReference type="EMBL" id="HGT48784.1"/>
    </source>
</evidence>
<comment type="caution">
    <text evidence="1">The sequence shown here is derived from an EMBL/GenBank/DDBJ whole genome shotgun (WGS) entry which is preliminary data.</text>
</comment>
<dbReference type="EMBL" id="DSVI01000019">
    <property type="protein sequence ID" value="HGT48784.1"/>
    <property type="molecule type" value="Genomic_DNA"/>
</dbReference>